<feature type="region of interest" description="Disordered" evidence="2">
    <location>
        <begin position="1"/>
        <end position="25"/>
    </location>
</feature>
<dbReference type="Proteomes" id="UP000199051">
    <property type="component" value="Unassembled WGS sequence"/>
</dbReference>
<gene>
    <name evidence="4" type="ORF">SAMN04487818_109205</name>
</gene>
<dbReference type="AlphaFoldDB" id="A0A1H9VYY5"/>
<evidence type="ECO:0000313" key="5">
    <source>
        <dbReference type="Proteomes" id="UP000199051"/>
    </source>
</evidence>
<feature type="compositionally biased region" description="Basic and acidic residues" evidence="2">
    <location>
        <begin position="1"/>
        <end position="12"/>
    </location>
</feature>
<organism evidence="4 5">
    <name type="scientific">Actinokineospora terrae</name>
    <dbReference type="NCBI Taxonomy" id="155974"/>
    <lineage>
        <taxon>Bacteria</taxon>
        <taxon>Bacillati</taxon>
        <taxon>Actinomycetota</taxon>
        <taxon>Actinomycetes</taxon>
        <taxon>Pseudonocardiales</taxon>
        <taxon>Pseudonocardiaceae</taxon>
        <taxon>Actinokineospora</taxon>
    </lineage>
</organism>
<dbReference type="SUPFAM" id="SSF55961">
    <property type="entry name" value="Bet v1-like"/>
    <property type="match status" value="1"/>
</dbReference>
<evidence type="ECO:0000256" key="1">
    <source>
        <dbReference type="ARBA" id="ARBA00006817"/>
    </source>
</evidence>
<dbReference type="Gene3D" id="3.30.530.20">
    <property type="match status" value="1"/>
</dbReference>
<comment type="similarity">
    <text evidence="1">Belongs to the AHA1 family.</text>
</comment>
<evidence type="ECO:0000313" key="4">
    <source>
        <dbReference type="EMBL" id="SES26842.1"/>
    </source>
</evidence>
<keyword evidence="5" id="KW-1185">Reference proteome</keyword>
<dbReference type="RefSeq" id="WP_342741549.1">
    <property type="nucleotide sequence ID" value="NZ_FOGI01000009.1"/>
</dbReference>
<reference evidence="5" key="1">
    <citation type="submission" date="2016-10" db="EMBL/GenBank/DDBJ databases">
        <authorList>
            <person name="Varghese N."/>
            <person name="Submissions S."/>
        </authorList>
    </citation>
    <scope>NUCLEOTIDE SEQUENCE [LARGE SCALE GENOMIC DNA]</scope>
    <source>
        <strain evidence="5">DSM 44260</strain>
    </source>
</reference>
<dbReference type="STRING" id="155974.SAMN04487818_109205"/>
<proteinExistence type="inferred from homology"/>
<evidence type="ECO:0000259" key="3">
    <source>
        <dbReference type="Pfam" id="PF08327"/>
    </source>
</evidence>
<name>A0A1H9VYY5_9PSEU</name>
<sequence length="155" mass="17107">MTDPLRRTDAWTRNDPIASNDPGLTQDAGWQIGVSRTVAHPLPKVWDLISGPTGLSIWLGPGATLSPTRGAKYTTRDGAVGDVRGYRERDRIRVTCRPPGWDHVTTIQVTVSAKGNQTLLRFHQEWLANAAERASQRDHWQSIMTRVAGALDSTP</sequence>
<evidence type="ECO:0000256" key="2">
    <source>
        <dbReference type="SAM" id="MobiDB-lite"/>
    </source>
</evidence>
<accession>A0A1H9VYY5</accession>
<dbReference type="Pfam" id="PF08327">
    <property type="entry name" value="AHSA1"/>
    <property type="match status" value="1"/>
</dbReference>
<dbReference type="InterPro" id="IPR013538">
    <property type="entry name" value="ASHA1/2-like_C"/>
</dbReference>
<dbReference type="CDD" id="cd07814">
    <property type="entry name" value="SRPBCC_CalC_Aha1-like"/>
    <property type="match status" value="1"/>
</dbReference>
<dbReference type="InterPro" id="IPR023393">
    <property type="entry name" value="START-like_dom_sf"/>
</dbReference>
<protein>
    <submittedName>
        <fullName evidence="4">Activator of Hsp90 ATPase homolog 1-like protein</fullName>
    </submittedName>
</protein>
<feature type="domain" description="Activator of Hsp90 ATPase homologue 1/2-like C-terminal" evidence="3">
    <location>
        <begin position="40"/>
        <end position="149"/>
    </location>
</feature>
<dbReference type="EMBL" id="FOGI01000009">
    <property type="protein sequence ID" value="SES26842.1"/>
    <property type="molecule type" value="Genomic_DNA"/>
</dbReference>